<feature type="region of interest" description="Disordered" evidence="1">
    <location>
        <begin position="560"/>
        <end position="597"/>
    </location>
</feature>
<feature type="transmembrane region" description="Helical" evidence="2">
    <location>
        <begin position="16"/>
        <end position="36"/>
    </location>
</feature>
<reference evidence="4 5" key="1">
    <citation type="submission" date="2024-02" db="EMBL/GenBank/DDBJ databases">
        <title>A draft genome for the cacao thread blight pathogen Marasmius crinis-equi.</title>
        <authorList>
            <person name="Cohen S.P."/>
            <person name="Baruah I.K."/>
            <person name="Amoako-Attah I."/>
            <person name="Bukari Y."/>
            <person name="Meinhardt L.W."/>
            <person name="Bailey B.A."/>
        </authorList>
    </citation>
    <scope>NUCLEOTIDE SEQUENCE [LARGE SCALE GENOMIC DNA]</scope>
    <source>
        <strain evidence="4 5">GH-76</strain>
    </source>
</reference>
<protein>
    <recommendedName>
        <fullName evidence="3">Zn(2)-C6 fungal-type domain-containing protein</fullName>
    </recommendedName>
</protein>
<evidence type="ECO:0000259" key="3">
    <source>
        <dbReference type="PROSITE" id="PS50048"/>
    </source>
</evidence>
<feature type="compositionally biased region" description="Low complexity" evidence="1">
    <location>
        <begin position="394"/>
        <end position="408"/>
    </location>
</feature>
<dbReference type="Pfam" id="PF00172">
    <property type="entry name" value="Zn_clus"/>
    <property type="match status" value="1"/>
</dbReference>
<dbReference type="PROSITE" id="PS50048">
    <property type="entry name" value="ZN2_CY6_FUNGAL_2"/>
    <property type="match status" value="1"/>
</dbReference>
<dbReference type="SUPFAM" id="SSF57701">
    <property type="entry name" value="Zn2/Cys6 DNA-binding domain"/>
    <property type="match status" value="1"/>
</dbReference>
<feature type="compositionally biased region" description="Polar residues" evidence="1">
    <location>
        <begin position="377"/>
        <end position="393"/>
    </location>
</feature>
<keyword evidence="2" id="KW-1133">Transmembrane helix</keyword>
<feature type="region of interest" description="Disordered" evidence="1">
    <location>
        <begin position="275"/>
        <end position="323"/>
    </location>
</feature>
<dbReference type="CDD" id="cd21037">
    <property type="entry name" value="MLKL_NTD"/>
    <property type="match status" value="1"/>
</dbReference>
<dbReference type="InterPro" id="IPR001138">
    <property type="entry name" value="Zn2Cys6_DnaBD"/>
</dbReference>
<evidence type="ECO:0000256" key="2">
    <source>
        <dbReference type="SAM" id="Phobius"/>
    </source>
</evidence>
<dbReference type="InterPro" id="IPR036864">
    <property type="entry name" value="Zn2-C6_fun-type_DNA-bd_sf"/>
</dbReference>
<feature type="compositionally biased region" description="Polar residues" evidence="1">
    <location>
        <begin position="409"/>
        <end position="421"/>
    </location>
</feature>
<keyword evidence="5" id="KW-1185">Reference proteome</keyword>
<accession>A0ABR3FFQ6</accession>
<gene>
    <name evidence="4" type="ORF">V5O48_007848</name>
</gene>
<evidence type="ECO:0000256" key="1">
    <source>
        <dbReference type="SAM" id="MobiDB-lite"/>
    </source>
</evidence>
<dbReference type="EMBL" id="JBAHYK010000430">
    <property type="protein sequence ID" value="KAL0574115.1"/>
    <property type="molecule type" value="Genomic_DNA"/>
</dbReference>
<feature type="compositionally biased region" description="Low complexity" evidence="1">
    <location>
        <begin position="569"/>
        <end position="590"/>
    </location>
</feature>
<proteinExistence type="predicted"/>
<organism evidence="4 5">
    <name type="scientific">Marasmius crinis-equi</name>
    <dbReference type="NCBI Taxonomy" id="585013"/>
    <lineage>
        <taxon>Eukaryota</taxon>
        <taxon>Fungi</taxon>
        <taxon>Dikarya</taxon>
        <taxon>Basidiomycota</taxon>
        <taxon>Agaricomycotina</taxon>
        <taxon>Agaricomycetes</taxon>
        <taxon>Agaricomycetidae</taxon>
        <taxon>Agaricales</taxon>
        <taxon>Marasmiineae</taxon>
        <taxon>Marasmiaceae</taxon>
        <taxon>Marasmius</taxon>
    </lineage>
</organism>
<sequence length="644" mass="69422">MPDWRLKLATLLKNHALFALSIGVVNALLSVASVLFQARKLAVGFAVGSAFCAVVVSIITFLQTRRRKAIRDVERPDVSTELRRIGPPRQPDTTPSESDPVISTGIERTTQPGLRARRSTPSASRHIPYDSAIRTNTPSHKISAKRRRPANFTRVSTAPLSIMEEIASTLSGAAVLIAIPEVALEIVQIAEGAVSNKSAFKRLAAQASALGCSVIDMCMQNENLWHSDTRVVDVSHLFRQIRDFTQVAAAREQSMLSEADREVLKDYLKKMGTLQRALQTGRHKDEASLDPSGPRPPTEMPGGPGDGGPDGGTPAGVTFNPMLPDMNAQMGAMGGADTGLAQQMMGAGGGPGPGTQGNDYVQKQAVTIETLMNRLTQADNPNHSPNAQFINGNSFASSSPMPSSAPTSDFRSSPTQTNGFDQTPLPPPSNFDDSHNQPTQPPQHQDYLSAINGHSQTNERPRPDGHFDDVLDEASEFKGEHKDNQKGKTGACQRCKTLKVRCEFKTDTGPCKRCLNGGHDCIIPGRKKRRTPPKREHLLAEIQKQAETIEKLMNQLAQAEEAKKNQVRSSASDAVSGSSSPPILSPSSGSYFEEPPSVMDAEKNKAVEDWIVKARESLAEFGGFIGIGGGSTISRLRNGTRTGE</sequence>
<feature type="region of interest" description="Disordered" evidence="1">
    <location>
        <begin position="377"/>
        <end position="448"/>
    </location>
</feature>
<evidence type="ECO:0000313" key="4">
    <source>
        <dbReference type="EMBL" id="KAL0574115.1"/>
    </source>
</evidence>
<feature type="compositionally biased region" description="Gly residues" evidence="1">
    <location>
        <begin position="302"/>
        <end position="314"/>
    </location>
</feature>
<feature type="region of interest" description="Disordered" evidence="1">
    <location>
        <begin position="76"/>
        <end position="124"/>
    </location>
</feature>
<name>A0ABR3FFQ6_9AGAR</name>
<feature type="transmembrane region" description="Helical" evidence="2">
    <location>
        <begin position="42"/>
        <end position="62"/>
    </location>
</feature>
<dbReference type="Proteomes" id="UP001465976">
    <property type="component" value="Unassembled WGS sequence"/>
</dbReference>
<dbReference type="PROSITE" id="PS00463">
    <property type="entry name" value="ZN2_CY6_FUNGAL_1"/>
    <property type="match status" value="1"/>
</dbReference>
<evidence type="ECO:0000313" key="5">
    <source>
        <dbReference type="Proteomes" id="UP001465976"/>
    </source>
</evidence>
<dbReference type="SMART" id="SM00066">
    <property type="entry name" value="GAL4"/>
    <property type="match status" value="1"/>
</dbReference>
<dbReference type="Gene3D" id="4.10.240.10">
    <property type="entry name" value="Zn(2)-C6 fungal-type DNA-binding domain"/>
    <property type="match status" value="1"/>
</dbReference>
<dbReference type="InterPro" id="IPR059179">
    <property type="entry name" value="MLKL-like_MCAfunc"/>
</dbReference>
<comment type="caution">
    <text evidence="4">The sequence shown here is derived from an EMBL/GenBank/DDBJ whole genome shotgun (WGS) entry which is preliminary data.</text>
</comment>
<keyword evidence="2" id="KW-0472">Membrane</keyword>
<keyword evidence="2" id="KW-0812">Transmembrane</keyword>
<feature type="domain" description="Zn(2)-C6 fungal-type" evidence="3">
    <location>
        <begin position="491"/>
        <end position="523"/>
    </location>
</feature>
<dbReference type="CDD" id="cd00067">
    <property type="entry name" value="GAL4"/>
    <property type="match status" value="1"/>
</dbReference>